<name>A0A183D1S7_9BILA</name>
<reference evidence="4" key="1">
    <citation type="submission" date="2016-06" db="UniProtKB">
        <authorList>
            <consortium name="WormBaseParasite"/>
        </authorList>
    </citation>
    <scope>IDENTIFICATION</scope>
</reference>
<evidence type="ECO:0000313" key="2">
    <source>
        <dbReference type="EMBL" id="VDK35738.1"/>
    </source>
</evidence>
<dbReference type="EMBL" id="UYRT01004160">
    <property type="protein sequence ID" value="VDK35738.1"/>
    <property type="molecule type" value="Genomic_DNA"/>
</dbReference>
<evidence type="ECO:0000256" key="1">
    <source>
        <dbReference type="SAM" id="SignalP"/>
    </source>
</evidence>
<accession>A0A183D1S7</accession>
<evidence type="ECO:0000313" key="3">
    <source>
        <dbReference type="Proteomes" id="UP000271098"/>
    </source>
</evidence>
<protein>
    <submittedName>
        <fullName evidence="2 4">Uncharacterized protein</fullName>
    </submittedName>
</protein>
<feature type="chain" id="PRO_5043138550" evidence="1">
    <location>
        <begin position="16"/>
        <end position="277"/>
    </location>
</feature>
<gene>
    <name evidence="2" type="ORF">GPUH_LOCUS2668</name>
</gene>
<feature type="signal peptide" evidence="1">
    <location>
        <begin position="1"/>
        <end position="15"/>
    </location>
</feature>
<keyword evidence="3" id="KW-1185">Reference proteome</keyword>
<organism evidence="4">
    <name type="scientific">Gongylonema pulchrum</name>
    <dbReference type="NCBI Taxonomy" id="637853"/>
    <lineage>
        <taxon>Eukaryota</taxon>
        <taxon>Metazoa</taxon>
        <taxon>Ecdysozoa</taxon>
        <taxon>Nematoda</taxon>
        <taxon>Chromadorea</taxon>
        <taxon>Rhabditida</taxon>
        <taxon>Spirurina</taxon>
        <taxon>Spiruromorpha</taxon>
        <taxon>Spiruroidea</taxon>
        <taxon>Gongylonematidae</taxon>
        <taxon>Gongylonema</taxon>
    </lineage>
</organism>
<keyword evidence="1" id="KW-0732">Signal</keyword>
<evidence type="ECO:0000313" key="4">
    <source>
        <dbReference type="WBParaSite" id="GPUH_0000267301-mRNA-1"/>
    </source>
</evidence>
<dbReference type="AlphaFoldDB" id="A0A183D1S7"/>
<dbReference type="WBParaSite" id="GPUH_0000267301-mRNA-1">
    <property type="protein sequence ID" value="GPUH_0000267301-mRNA-1"/>
    <property type="gene ID" value="GPUH_0000267301"/>
</dbReference>
<proteinExistence type="predicted"/>
<sequence length="277" mass="31917">MLLILILFFPQLCLATCPDVAACIARVRKIAAEPRHYWFGEQWRETCIGRHVDPIQCYNPESLQTFHSLGSRLFRVQTYQNDYLRNLRIFPTISYRSVKDGIQTYRACDHDFTVKSNGGVEMTEIHPDMEAVKPFDVRYAPDVQWTGIYNHSYLILAIDVGFGTLNYLALRSPSGDKVLKEYVGPENFRQQANPVVFLIFEASNQHIGRGTVIYFNHENFDLPRFMIDNGLENGIYIQFFHPTRIPALCKSLIGRGRSRILKLNFHPASSLYAEIFA</sequence>
<dbReference type="Proteomes" id="UP000271098">
    <property type="component" value="Unassembled WGS sequence"/>
</dbReference>
<reference evidence="2 3" key="2">
    <citation type="submission" date="2018-11" db="EMBL/GenBank/DDBJ databases">
        <authorList>
            <consortium name="Pathogen Informatics"/>
        </authorList>
    </citation>
    <scope>NUCLEOTIDE SEQUENCE [LARGE SCALE GENOMIC DNA]</scope>
</reference>
<dbReference type="OrthoDB" id="2506647at2759"/>